<feature type="chain" id="PRO_5024330153" evidence="3">
    <location>
        <begin position="23"/>
        <end position="278"/>
    </location>
</feature>
<keyword evidence="3" id="KW-0732">Signal</keyword>
<evidence type="ECO:0000256" key="1">
    <source>
        <dbReference type="ARBA" id="ARBA00022441"/>
    </source>
</evidence>
<protein>
    <submittedName>
        <fullName evidence="4">BTB domain-containing protein</fullName>
    </submittedName>
</protein>
<name>A0A5K3FYZ5_MESCO</name>
<organism evidence="4">
    <name type="scientific">Mesocestoides corti</name>
    <name type="common">Flatworm</name>
    <dbReference type="NCBI Taxonomy" id="53468"/>
    <lineage>
        <taxon>Eukaryota</taxon>
        <taxon>Metazoa</taxon>
        <taxon>Spiralia</taxon>
        <taxon>Lophotrochozoa</taxon>
        <taxon>Platyhelminthes</taxon>
        <taxon>Cestoda</taxon>
        <taxon>Eucestoda</taxon>
        <taxon>Cyclophyllidea</taxon>
        <taxon>Mesocestoididae</taxon>
        <taxon>Mesocestoides</taxon>
    </lineage>
</organism>
<keyword evidence="1" id="KW-0880">Kelch repeat</keyword>
<dbReference type="InterPro" id="IPR015915">
    <property type="entry name" value="Kelch-typ_b-propeller"/>
</dbReference>
<proteinExistence type="predicted"/>
<accession>A0A5K3FYZ5</accession>
<dbReference type="PANTHER" id="PTHR45632">
    <property type="entry name" value="LD33804P"/>
    <property type="match status" value="1"/>
</dbReference>
<keyword evidence="2" id="KW-0677">Repeat</keyword>
<feature type="signal peptide" evidence="3">
    <location>
        <begin position="1"/>
        <end position="22"/>
    </location>
</feature>
<dbReference type="PANTHER" id="PTHR45632:SF3">
    <property type="entry name" value="KELCH-LIKE PROTEIN 32"/>
    <property type="match status" value="1"/>
</dbReference>
<dbReference type="WBParaSite" id="MCU_011961-RA">
    <property type="protein sequence ID" value="MCU_011961-RA"/>
    <property type="gene ID" value="MCU_011961"/>
</dbReference>
<dbReference type="AlphaFoldDB" id="A0A5K3FYZ5"/>
<evidence type="ECO:0000313" key="4">
    <source>
        <dbReference type="WBParaSite" id="MCU_011961-RA"/>
    </source>
</evidence>
<sequence>MSNVASLFLLSTTLGCSTLTSGCIEFLEHRLSEENVEIFWTIANATMNCELMSICVPVTAGNFDGFTSRSTFNTSTDAEILALMLKDDRLYDVPEDSKLRVIASWCAAAAEEEDTKFQVDCFKDLVESINLKKFSMEACASLYASSPMKGLPEECRVCLISAWMSAKTSTRPSDVASSQRNAFRDYVVTYQFRDDNSKALLFNDALEEKTDVNLKFEVPSRPGCAVTFFKDSIYIIGGRDSDGCASSKVDKVNPFSGDISSVSPMNVVRFFPCAAANN</sequence>
<evidence type="ECO:0000256" key="2">
    <source>
        <dbReference type="ARBA" id="ARBA00022737"/>
    </source>
</evidence>
<dbReference type="Gene3D" id="2.120.10.80">
    <property type="entry name" value="Kelch-type beta propeller"/>
    <property type="match status" value="1"/>
</dbReference>
<reference evidence="4" key="1">
    <citation type="submission" date="2019-11" db="UniProtKB">
        <authorList>
            <consortium name="WormBaseParasite"/>
        </authorList>
    </citation>
    <scope>IDENTIFICATION</scope>
</reference>
<dbReference type="SUPFAM" id="SSF117281">
    <property type="entry name" value="Kelch motif"/>
    <property type="match status" value="1"/>
</dbReference>
<evidence type="ECO:0000256" key="3">
    <source>
        <dbReference type="SAM" id="SignalP"/>
    </source>
</evidence>
<dbReference type="Pfam" id="PF01344">
    <property type="entry name" value="Kelch_1"/>
    <property type="match status" value="1"/>
</dbReference>
<dbReference type="InterPro" id="IPR006652">
    <property type="entry name" value="Kelch_1"/>
</dbReference>